<name>A0A5N5QD62_9AGAM</name>
<evidence type="ECO:0000259" key="1">
    <source>
        <dbReference type="PROSITE" id="PS50011"/>
    </source>
</evidence>
<dbReference type="PANTHER" id="PTHR44329:SF289">
    <property type="entry name" value="SERINE_THREONINE-PROTEIN KINASE VIK"/>
    <property type="match status" value="1"/>
</dbReference>
<dbReference type="InterPro" id="IPR051681">
    <property type="entry name" value="Ser/Thr_Kinases-Pseudokinases"/>
</dbReference>
<keyword evidence="2" id="KW-0808">Transferase</keyword>
<gene>
    <name evidence="2" type="ORF">CTheo_7169</name>
</gene>
<dbReference type="InterPro" id="IPR000719">
    <property type="entry name" value="Prot_kinase_dom"/>
</dbReference>
<proteinExistence type="predicted"/>
<organism evidence="2 3">
    <name type="scientific">Ceratobasidium theobromae</name>
    <dbReference type="NCBI Taxonomy" id="1582974"/>
    <lineage>
        <taxon>Eukaryota</taxon>
        <taxon>Fungi</taxon>
        <taxon>Dikarya</taxon>
        <taxon>Basidiomycota</taxon>
        <taxon>Agaricomycotina</taxon>
        <taxon>Agaricomycetes</taxon>
        <taxon>Cantharellales</taxon>
        <taxon>Ceratobasidiaceae</taxon>
        <taxon>Ceratobasidium</taxon>
    </lineage>
</organism>
<dbReference type="Proteomes" id="UP000383932">
    <property type="component" value="Unassembled WGS sequence"/>
</dbReference>
<evidence type="ECO:0000313" key="3">
    <source>
        <dbReference type="Proteomes" id="UP000383932"/>
    </source>
</evidence>
<dbReference type="Pfam" id="PF00069">
    <property type="entry name" value="Pkinase"/>
    <property type="match status" value="1"/>
</dbReference>
<dbReference type="GO" id="GO:0005524">
    <property type="term" value="F:ATP binding"/>
    <property type="evidence" value="ECO:0007669"/>
    <property type="project" value="InterPro"/>
</dbReference>
<accession>A0A5N5QD62</accession>
<dbReference type="SUPFAM" id="SSF56112">
    <property type="entry name" value="Protein kinase-like (PK-like)"/>
    <property type="match status" value="1"/>
</dbReference>
<dbReference type="PROSITE" id="PS50011">
    <property type="entry name" value="PROTEIN_KINASE_DOM"/>
    <property type="match status" value="1"/>
</dbReference>
<sequence length="367" mass="40924">MDWNKWVNINVPWDQGQFSQPNSEALLDAIDNIIERGELAFLMNTRPAAPPSSRLGGSESVYKIGWPGGTLDFGEQIKRFEREKISVGKMADVWLCSSNDTSTKLVVKILRVPIGVSQRTNRSDPFLLALRTVIEERLGLQHKHIIELLGYDTSCGRYPGLVMKHCAGETLEDHIQRAPAADQLIKARSVSQILEGLEYLHTLPSPIAHGDLTPHNILVDTNGEIKILLVSFARLSANLPSHIQTGAPADDAISARYLSPELLKENVRPSPSSDIWSFGCVACWMFTQVDPYSTCDAEHKVVEHILRGHLPFTVEQVSNTGTLDIPWPTNGILLLILSCWNQDNDRRPSATSAIRYMRELMDRVGNE</sequence>
<dbReference type="InterPro" id="IPR011009">
    <property type="entry name" value="Kinase-like_dom_sf"/>
</dbReference>
<keyword evidence="2" id="KW-0418">Kinase</keyword>
<evidence type="ECO:0000313" key="2">
    <source>
        <dbReference type="EMBL" id="KAB5589388.1"/>
    </source>
</evidence>
<dbReference type="PANTHER" id="PTHR44329">
    <property type="entry name" value="SERINE/THREONINE-PROTEIN KINASE TNNI3K-RELATED"/>
    <property type="match status" value="1"/>
</dbReference>
<dbReference type="GO" id="GO:0004674">
    <property type="term" value="F:protein serine/threonine kinase activity"/>
    <property type="evidence" value="ECO:0007669"/>
    <property type="project" value="TreeGrafter"/>
</dbReference>
<dbReference type="EMBL" id="SSOP01000277">
    <property type="protein sequence ID" value="KAB5589388.1"/>
    <property type="molecule type" value="Genomic_DNA"/>
</dbReference>
<comment type="caution">
    <text evidence="2">The sequence shown here is derived from an EMBL/GenBank/DDBJ whole genome shotgun (WGS) entry which is preliminary data.</text>
</comment>
<dbReference type="OrthoDB" id="3239650at2759"/>
<keyword evidence="3" id="KW-1185">Reference proteome</keyword>
<dbReference type="AlphaFoldDB" id="A0A5N5QD62"/>
<reference evidence="2 3" key="1">
    <citation type="journal article" date="2019" name="Fungal Biol. Biotechnol.">
        <title>Draft genome sequence of fastidious pathogen Ceratobasidium theobromae, which causes vascular-streak dieback in Theobroma cacao.</title>
        <authorList>
            <person name="Ali S.S."/>
            <person name="Asman A."/>
            <person name="Shao J."/>
            <person name="Firmansyah A.P."/>
            <person name="Susilo A.W."/>
            <person name="Rosmana A."/>
            <person name="McMahon P."/>
            <person name="Junaid M."/>
            <person name="Guest D."/>
            <person name="Kheng T.Y."/>
            <person name="Meinhardt L.W."/>
            <person name="Bailey B.A."/>
        </authorList>
    </citation>
    <scope>NUCLEOTIDE SEQUENCE [LARGE SCALE GENOMIC DNA]</scope>
    <source>
        <strain evidence="2 3">CT2</strain>
    </source>
</reference>
<protein>
    <submittedName>
        <fullName evidence="2">Protein kinase byr2</fullName>
    </submittedName>
</protein>
<dbReference type="Gene3D" id="1.10.510.10">
    <property type="entry name" value="Transferase(Phosphotransferase) domain 1"/>
    <property type="match status" value="1"/>
</dbReference>
<feature type="domain" description="Protein kinase" evidence="1">
    <location>
        <begin position="79"/>
        <end position="361"/>
    </location>
</feature>